<evidence type="ECO:0000256" key="5">
    <source>
        <dbReference type="RuleBase" id="RU363019"/>
    </source>
</evidence>
<reference evidence="7" key="1">
    <citation type="submission" date="2022-10" db="EMBL/GenBank/DDBJ databases">
        <title>Completed Genome Sequence of two octocoral isolated bacterium, Endozoicomonas euniceicola EF212T and Endozoicomonas gorgoniicola PS125T.</title>
        <authorList>
            <person name="Chiou Y.-J."/>
            <person name="Chen Y.-H."/>
        </authorList>
    </citation>
    <scope>NUCLEOTIDE SEQUENCE</scope>
    <source>
        <strain evidence="7">EF212</strain>
    </source>
</reference>
<dbReference type="SUPFAM" id="SSF50891">
    <property type="entry name" value="Cyclophilin-like"/>
    <property type="match status" value="1"/>
</dbReference>
<dbReference type="CDD" id="cd01920">
    <property type="entry name" value="cyclophilin_EcCYP_like"/>
    <property type="match status" value="1"/>
</dbReference>
<gene>
    <name evidence="7" type="ORF">NX720_23360</name>
</gene>
<comment type="function">
    <text evidence="1 5">PPIases accelerate the folding of proteins. It catalyzes the cis-trans isomerization of proline imidic peptide bonds in oligopeptides.</text>
</comment>
<sequence length="200" mass="21953">MALTIAFMANGVTASPEVPSENKNKEDIVQVQMETSKGNIVLQLDEKRAPVTVKNFLRYVDEGFYDNLIFHRVINGFMIQGGGMDKNMTQKPTKAPIYNESSNGLANRRGTIAMARTSAPHSATSQFFINLEDNNSLNYRTGQPGYAVFGHVVKGMDVVDAIAKVRTGRKAGHSDVPVEPVFIIKADRVQAADKNEPPVK</sequence>
<dbReference type="PROSITE" id="PS50072">
    <property type="entry name" value="CSA_PPIASE_2"/>
    <property type="match status" value="1"/>
</dbReference>
<dbReference type="EMBL" id="CP103300">
    <property type="protein sequence ID" value="UYM18900.1"/>
    <property type="molecule type" value="Genomic_DNA"/>
</dbReference>
<comment type="similarity">
    <text evidence="2 5">Belongs to the cyclophilin-type PPIase family.</text>
</comment>
<name>A0ABY6H1W4_9GAMM</name>
<comment type="catalytic activity">
    <reaction evidence="5">
        <text>[protein]-peptidylproline (omega=180) = [protein]-peptidylproline (omega=0)</text>
        <dbReference type="Rhea" id="RHEA:16237"/>
        <dbReference type="Rhea" id="RHEA-COMP:10747"/>
        <dbReference type="Rhea" id="RHEA-COMP:10748"/>
        <dbReference type="ChEBI" id="CHEBI:83833"/>
        <dbReference type="ChEBI" id="CHEBI:83834"/>
        <dbReference type="EC" id="5.2.1.8"/>
    </reaction>
</comment>
<accession>A0ABY6H1W4</accession>
<dbReference type="PIRSF" id="PIRSF001467">
    <property type="entry name" value="Peptidylpro_ismrse"/>
    <property type="match status" value="1"/>
</dbReference>
<dbReference type="InterPro" id="IPR029000">
    <property type="entry name" value="Cyclophilin-like_dom_sf"/>
</dbReference>
<dbReference type="GO" id="GO:0016853">
    <property type="term" value="F:isomerase activity"/>
    <property type="evidence" value="ECO:0007669"/>
    <property type="project" value="UniProtKB-KW"/>
</dbReference>
<dbReference type="InterPro" id="IPR020892">
    <property type="entry name" value="Cyclophilin-type_PPIase_CS"/>
</dbReference>
<evidence type="ECO:0000259" key="6">
    <source>
        <dbReference type="PROSITE" id="PS50072"/>
    </source>
</evidence>
<dbReference type="PRINTS" id="PR00153">
    <property type="entry name" value="CSAPPISMRASE"/>
</dbReference>
<dbReference type="PANTHER" id="PTHR43246">
    <property type="entry name" value="PEPTIDYL-PROLYL CIS-TRANS ISOMERASE CYP38, CHLOROPLASTIC"/>
    <property type="match status" value="1"/>
</dbReference>
<evidence type="ECO:0000313" key="8">
    <source>
        <dbReference type="Proteomes" id="UP001163255"/>
    </source>
</evidence>
<keyword evidence="8" id="KW-1185">Reference proteome</keyword>
<dbReference type="InterPro" id="IPR044665">
    <property type="entry name" value="E_coli_cyclophilin_A-like"/>
</dbReference>
<evidence type="ECO:0000256" key="4">
    <source>
        <dbReference type="ARBA" id="ARBA00023235"/>
    </source>
</evidence>
<dbReference type="InterPro" id="IPR024936">
    <property type="entry name" value="Cyclophilin-type_PPIase"/>
</dbReference>
<dbReference type="Pfam" id="PF00160">
    <property type="entry name" value="Pro_isomerase"/>
    <property type="match status" value="1"/>
</dbReference>
<evidence type="ECO:0000256" key="2">
    <source>
        <dbReference type="ARBA" id="ARBA00007365"/>
    </source>
</evidence>
<evidence type="ECO:0000256" key="1">
    <source>
        <dbReference type="ARBA" id="ARBA00002388"/>
    </source>
</evidence>
<organism evidence="7 8">
    <name type="scientific">Endozoicomonas euniceicola</name>
    <dbReference type="NCBI Taxonomy" id="1234143"/>
    <lineage>
        <taxon>Bacteria</taxon>
        <taxon>Pseudomonadati</taxon>
        <taxon>Pseudomonadota</taxon>
        <taxon>Gammaproteobacteria</taxon>
        <taxon>Oceanospirillales</taxon>
        <taxon>Endozoicomonadaceae</taxon>
        <taxon>Endozoicomonas</taxon>
    </lineage>
</organism>
<feature type="domain" description="PPIase cyclophilin-type" evidence="6">
    <location>
        <begin position="38"/>
        <end position="188"/>
    </location>
</feature>
<evidence type="ECO:0000256" key="3">
    <source>
        <dbReference type="ARBA" id="ARBA00023110"/>
    </source>
</evidence>
<dbReference type="PROSITE" id="PS00170">
    <property type="entry name" value="CSA_PPIASE_1"/>
    <property type="match status" value="1"/>
</dbReference>
<dbReference type="Proteomes" id="UP001163255">
    <property type="component" value="Chromosome"/>
</dbReference>
<proteinExistence type="inferred from homology"/>
<dbReference type="EC" id="5.2.1.8" evidence="5"/>
<dbReference type="InterPro" id="IPR002130">
    <property type="entry name" value="Cyclophilin-type_PPIase_dom"/>
</dbReference>
<protein>
    <recommendedName>
        <fullName evidence="5">Peptidyl-prolyl cis-trans isomerase</fullName>
        <shortName evidence="5">PPIase</shortName>
        <ecNumber evidence="5">5.2.1.8</ecNumber>
    </recommendedName>
</protein>
<keyword evidence="4 5" id="KW-0413">Isomerase</keyword>
<dbReference type="Gene3D" id="2.40.100.10">
    <property type="entry name" value="Cyclophilin-like"/>
    <property type="match status" value="1"/>
</dbReference>
<keyword evidence="3 5" id="KW-0697">Rotamase</keyword>
<evidence type="ECO:0000313" key="7">
    <source>
        <dbReference type="EMBL" id="UYM18900.1"/>
    </source>
</evidence>